<dbReference type="NCBIfam" id="NF006941">
    <property type="entry name" value="PRK09423.1"/>
    <property type="match status" value="1"/>
</dbReference>
<dbReference type="PANTHER" id="PTHR43616">
    <property type="entry name" value="GLYCEROL DEHYDROGENASE"/>
    <property type="match status" value="1"/>
</dbReference>
<keyword evidence="1 8" id="KW-0479">Metal-binding</keyword>
<dbReference type="CDD" id="cd08170">
    <property type="entry name" value="GlyDH"/>
    <property type="match status" value="1"/>
</dbReference>
<dbReference type="GO" id="GO:0008888">
    <property type="term" value="F:glycerol dehydrogenase (NAD+) activity"/>
    <property type="evidence" value="ECO:0007669"/>
    <property type="project" value="UniProtKB-EC"/>
</dbReference>
<evidence type="ECO:0000259" key="11">
    <source>
        <dbReference type="Pfam" id="PF00465"/>
    </source>
</evidence>
<feature type="binding site" evidence="10">
    <location>
        <position position="121"/>
    </location>
    <ligand>
        <name>NAD(+)</name>
        <dbReference type="ChEBI" id="CHEBI:57540"/>
    </ligand>
</feature>
<comment type="pathway">
    <text evidence="4">Polyol metabolism; glycerol fermentation; glycerone phosphate from glycerol (oxidative route): step 1/2.</text>
</comment>
<sequence length="358" mass="37422">MKTSVFPSRYVQGAGALARFSEEAGRFGNHALALMDANLPDSVLEGLGVTGDCKVSQKVVKPACTPAAIEATTEKIRQSGADIVAGFGGGKVIDLGRAAADVLRIPFVSVPTVAASDAPCSALAVIYDEEDRVLNDHFVWRNPDLVLVDSAVICAAPARFLSAGIGDALATFYECNACINSGAGNLCGGTGTQLAYAAARLCLETVIKYGEQAVEDCKNHSITDAFERVLEANILLSGIGFESGGVGAAHAFHNGISELPEVHHMLHGEKVAFGVLAELALNNYSDEEIVNVARFCKSVDLPVSLGALGINSVKAAIPTIATRAIRPGEIMHNEPMTVTQDLAEAALFRAQLLGSSLE</sequence>
<evidence type="ECO:0000256" key="2">
    <source>
        <dbReference type="ARBA" id="ARBA00023002"/>
    </source>
</evidence>
<feature type="binding site" evidence="8">
    <location>
        <position position="250"/>
    </location>
    <ligand>
        <name>glycerol</name>
        <dbReference type="ChEBI" id="CHEBI:17754"/>
    </ligand>
</feature>
<keyword evidence="2" id="KW-0560">Oxidoreductase</keyword>
<dbReference type="AlphaFoldDB" id="A0A9X3UJR2"/>
<dbReference type="Gene3D" id="3.40.50.1970">
    <property type="match status" value="1"/>
</dbReference>
<dbReference type="SUPFAM" id="SSF56796">
    <property type="entry name" value="Dehydroquinate synthase-like"/>
    <property type="match status" value="1"/>
</dbReference>
<feature type="domain" description="Alcohol dehydrogenase iron-type/glycerol dehydrogenase GldA" evidence="11">
    <location>
        <begin position="7"/>
        <end position="149"/>
    </location>
</feature>
<dbReference type="EC" id="1.1.1.6" evidence="5"/>
<feature type="binding site" evidence="10">
    <location>
        <position position="123"/>
    </location>
    <ligand>
        <name>NAD(+)</name>
        <dbReference type="ChEBI" id="CHEBI:57540"/>
    </ligand>
</feature>
<feature type="binding site" evidence="8">
    <location>
        <position position="167"/>
    </location>
    <ligand>
        <name>glycerol</name>
        <dbReference type="ChEBI" id="CHEBI:17754"/>
    </ligand>
</feature>
<comment type="cofactor">
    <cofactor evidence="8">
        <name>Zn(2+)</name>
        <dbReference type="ChEBI" id="CHEBI:29105"/>
    </cofactor>
    <text evidence="8">Binds 1 zinc ion per subunit.</text>
</comment>
<dbReference type="GO" id="GO:0046872">
    <property type="term" value="F:metal ion binding"/>
    <property type="evidence" value="ECO:0007669"/>
    <property type="project" value="UniProtKB-KW"/>
</dbReference>
<evidence type="ECO:0000256" key="3">
    <source>
        <dbReference type="ARBA" id="ARBA00023027"/>
    </source>
</evidence>
<evidence type="ECO:0000256" key="6">
    <source>
        <dbReference type="ARBA" id="ARBA00040132"/>
    </source>
</evidence>
<name>A0A9X3UJR2_9HYPH</name>
<comment type="caution">
    <text evidence="12">The sequence shown here is derived from an EMBL/GenBank/DDBJ whole genome shotgun (WGS) entry which is preliminary data.</text>
</comment>
<comment type="catalytic activity">
    <reaction evidence="7">
        <text>glycerol + NAD(+) = dihydroxyacetone + NADH + H(+)</text>
        <dbReference type="Rhea" id="RHEA:13769"/>
        <dbReference type="ChEBI" id="CHEBI:15378"/>
        <dbReference type="ChEBI" id="CHEBI:16016"/>
        <dbReference type="ChEBI" id="CHEBI:17754"/>
        <dbReference type="ChEBI" id="CHEBI:57540"/>
        <dbReference type="ChEBI" id="CHEBI:57945"/>
        <dbReference type="EC" id="1.1.1.6"/>
    </reaction>
</comment>
<feature type="binding site" evidence="9">
    <location>
        <position position="117"/>
    </location>
    <ligand>
        <name>glycerol</name>
        <dbReference type="ChEBI" id="CHEBI:17754"/>
    </ligand>
</feature>
<dbReference type="InterPro" id="IPR016205">
    <property type="entry name" value="Glycerol_DH"/>
</dbReference>
<evidence type="ECO:0000256" key="1">
    <source>
        <dbReference type="ARBA" id="ARBA00022723"/>
    </source>
</evidence>
<evidence type="ECO:0000256" key="10">
    <source>
        <dbReference type="PIRSR" id="PIRSR000112-3"/>
    </source>
</evidence>
<dbReference type="PIRSF" id="PIRSF000112">
    <property type="entry name" value="Glycerol_dehydrogenase"/>
    <property type="match status" value="1"/>
</dbReference>
<dbReference type="RefSeq" id="WP_267991100.1">
    <property type="nucleotide sequence ID" value="NZ_JAPJZI010000001.1"/>
</dbReference>
<proteinExistence type="predicted"/>
<dbReference type="Pfam" id="PF00465">
    <property type="entry name" value="Fe-ADH"/>
    <property type="match status" value="1"/>
</dbReference>
<feature type="binding site" evidence="8">
    <location>
        <position position="267"/>
    </location>
    <ligand>
        <name>glycerol</name>
        <dbReference type="ChEBI" id="CHEBI:17754"/>
    </ligand>
</feature>
<evidence type="ECO:0000256" key="8">
    <source>
        <dbReference type="PIRSR" id="PIRSR000112-1"/>
    </source>
</evidence>
<dbReference type="InterPro" id="IPR001670">
    <property type="entry name" value="ADH_Fe/GldA"/>
</dbReference>
<evidence type="ECO:0000256" key="4">
    <source>
        <dbReference type="ARBA" id="ARBA00037918"/>
    </source>
</evidence>
<dbReference type="PANTHER" id="PTHR43616:SF5">
    <property type="entry name" value="GLYCEROL DEHYDROGENASE 1"/>
    <property type="match status" value="1"/>
</dbReference>
<keyword evidence="8" id="KW-0862">Zinc</keyword>
<accession>A0A9X3UJR2</accession>
<evidence type="ECO:0000313" key="13">
    <source>
        <dbReference type="Proteomes" id="UP001151234"/>
    </source>
</evidence>
<organism evidence="12 13">
    <name type="scientific">Hoeflea prorocentri</name>
    <dbReference type="NCBI Taxonomy" id="1922333"/>
    <lineage>
        <taxon>Bacteria</taxon>
        <taxon>Pseudomonadati</taxon>
        <taxon>Pseudomonadota</taxon>
        <taxon>Alphaproteobacteria</taxon>
        <taxon>Hyphomicrobiales</taxon>
        <taxon>Rhizobiaceae</taxon>
        <taxon>Hoeflea</taxon>
    </lineage>
</organism>
<feature type="binding site" evidence="10">
    <location>
        <begin position="90"/>
        <end position="94"/>
    </location>
    <ligand>
        <name>NAD(+)</name>
        <dbReference type="ChEBI" id="CHEBI:57540"/>
    </ligand>
</feature>
<gene>
    <name evidence="12" type="ORF">OQ273_13925</name>
</gene>
<keyword evidence="3 10" id="KW-0520">NAD</keyword>
<feature type="binding site" evidence="10">
    <location>
        <position position="127"/>
    </location>
    <ligand>
        <name>NAD(+)</name>
        <dbReference type="ChEBI" id="CHEBI:57540"/>
    </ligand>
</feature>
<evidence type="ECO:0000256" key="7">
    <source>
        <dbReference type="ARBA" id="ARBA00049006"/>
    </source>
</evidence>
<evidence type="ECO:0000313" key="12">
    <source>
        <dbReference type="EMBL" id="MDA5399677.1"/>
    </source>
</evidence>
<dbReference type="Gene3D" id="1.20.1090.10">
    <property type="entry name" value="Dehydroquinate synthase-like - alpha domain"/>
    <property type="match status" value="1"/>
</dbReference>
<reference evidence="12" key="1">
    <citation type="submission" date="2022-11" db="EMBL/GenBank/DDBJ databases">
        <title>Draft genome sequence of Hoeflea poritis E7-10 and Hoeflea prorocentri PM5-8, separated from scleractinian coral Porites lutea and marine dinoflagellate.</title>
        <authorList>
            <person name="Zhang G."/>
            <person name="Wei Q."/>
            <person name="Cai L."/>
        </authorList>
    </citation>
    <scope>NUCLEOTIDE SEQUENCE</scope>
    <source>
        <strain evidence="12">PM5-8</strain>
    </source>
</reference>
<dbReference type="EMBL" id="JAPJZI010000001">
    <property type="protein sequence ID" value="MDA5399677.1"/>
    <property type="molecule type" value="Genomic_DNA"/>
</dbReference>
<evidence type="ECO:0000256" key="9">
    <source>
        <dbReference type="PIRSR" id="PIRSR000112-2"/>
    </source>
</evidence>
<evidence type="ECO:0000256" key="5">
    <source>
        <dbReference type="ARBA" id="ARBA00039147"/>
    </source>
</evidence>
<protein>
    <recommendedName>
        <fullName evidence="6">Glycerol dehydrogenase</fullName>
        <ecNumber evidence="5">1.1.1.6</ecNumber>
    </recommendedName>
</protein>
<dbReference type="Proteomes" id="UP001151234">
    <property type="component" value="Unassembled WGS sequence"/>
</dbReference>
<feature type="binding site" evidence="10">
    <location>
        <position position="36"/>
    </location>
    <ligand>
        <name>NAD(+)</name>
        <dbReference type="ChEBI" id="CHEBI:57540"/>
    </ligand>
</feature>
<keyword evidence="13" id="KW-1185">Reference proteome</keyword>